<comment type="function">
    <text evidence="1 6">Exhibits S-adenosyl-L-methionine-dependent methyltransferase activity.</text>
</comment>
<evidence type="ECO:0000256" key="1">
    <source>
        <dbReference type="ARBA" id="ARBA00003907"/>
    </source>
</evidence>
<comment type="similarity">
    <text evidence="2 6">Belongs to the UPF0677 family.</text>
</comment>
<dbReference type="SUPFAM" id="SSF53335">
    <property type="entry name" value="S-adenosyl-L-methionine-dependent methyltransferases"/>
    <property type="match status" value="1"/>
</dbReference>
<dbReference type="InterPro" id="IPR007213">
    <property type="entry name" value="Ppm1/Ppm2/Tcmp"/>
</dbReference>
<keyword evidence="8" id="KW-1185">Reference proteome</keyword>
<protein>
    <recommendedName>
        <fullName evidence="6">S-adenosyl-L-methionine-dependent methyltransferase</fullName>
        <ecNumber evidence="6">2.1.1.-</ecNumber>
    </recommendedName>
</protein>
<dbReference type="GO" id="GO:0032259">
    <property type="term" value="P:methylation"/>
    <property type="evidence" value="ECO:0007669"/>
    <property type="project" value="UniProtKB-KW"/>
</dbReference>
<dbReference type="Gene3D" id="3.40.50.150">
    <property type="entry name" value="Vaccinia Virus protein VP39"/>
    <property type="match status" value="1"/>
</dbReference>
<dbReference type="GO" id="GO:0008168">
    <property type="term" value="F:methyltransferase activity"/>
    <property type="evidence" value="ECO:0007669"/>
    <property type="project" value="UniProtKB-UniRule"/>
</dbReference>
<dbReference type="InterPro" id="IPR011610">
    <property type="entry name" value="SAM_mthyl_Trfase_ML2640-like"/>
</dbReference>
<evidence type="ECO:0000313" key="8">
    <source>
        <dbReference type="Proteomes" id="UP000466607"/>
    </source>
</evidence>
<dbReference type="Proteomes" id="UP000466607">
    <property type="component" value="Chromosome"/>
</dbReference>
<dbReference type="NCBIfam" id="TIGR00027">
    <property type="entry name" value="mthyl_TIGR00027"/>
    <property type="match status" value="1"/>
</dbReference>
<dbReference type="EMBL" id="AP022586">
    <property type="protein sequence ID" value="BBY17978.1"/>
    <property type="molecule type" value="Genomic_DNA"/>
</dbReference>
<evidence type="ECO:0000256" key="5">
    <source>
        <dbReference type="ARBA" id="ARBA00022691"/>
    </source>
</evidence>
<dbReference type="Pfam" id="PF04072">
    <property type="entry name" value="LCM"/>
    <property type="match status" value="1"/>
</dbReference>
<evidence type="ECO:0000256" key="2">
    <source>
        <dbReference type="ARBA" id="ARBA00008138"/>
    </source>
</evidence>
<dbReference type="EC" id="2.1.1.-" evidence="6"/>
<evidence type="ECO:0000313" key="7">
    <source>
        <dbReference type="EMBL" id="BBY17978.1"/>
    </source>
</evidence>
<evidence type="ECO:0000256" key="4">
    <source>
        <dbReference type="ARBA" id="ARBA00022679"/>
    </source>
</evidence>
<keyword evidence="3 6" id="KW-0489">Methyltransferase</keyword>
<evidence type="ECO:0000256" key="6">
    <source>
        <dbReference type="RuleBase" id="RU362030"/>
    </source>
</evidence>
<sequence>MTTPDGIVSALSVALARQRESHEDCPLFNDPYAQVFIDAALNRGCDLPTDEASQRIDSIANYASSRTKWFDEFFIAAGAHGIEQMVIVAAGLDARAWRLPWVNGTTVYEIDHPGVLSFKNDALREHGDTPAVSRYVPVAADLFDDWPDVLRDNGFDVTEPTAWAVEGLLPYLADGPHLLFDRIDELSAPGSRLAVEAVGTGVADWLAGRGWQVTTMGAQELLTRYGRCGDHGGADTQADTVFVDAKRVR</sequence>
<dbReference type="InterPro" id="IPR029063">
    <property type="entry name" value="SAM-dependent_MTases_sf"/>
</dbReference>
<dbReference type="PANTHER" id="PTHR43619">
    <property type="entry name" value="S-ADENOSYL-L-METHIONINE-DEPENDENT METHYLTRANSFERASE YKTD-RELATED"/>
    <property type="match status" value="1"/>
</dbReference>
<name>A0AAD1INW5_9MYCO</name>
<dbReference type="PANTHER" id="PTHR43619:SF2">
    <property type="entry name" value="S-ADENOSYL-L-METHIONINE-DEPENDENT METHYLTRANSFERASES SUPERFAMILY PROTEIN"/>
    <property type="match status" value="1"/>
</dbReference>
<keyword evidence="5 6" id="KW-0949">S-adenosyl-L-methionine</keyword>
<proteinExistence type="inferred from homology"/>
<organism evidence="7 8">
    <name type="scientific">Mycolicibacterium litorale</name>
    <dbReference type="NCBI Taxonomy" id="758802"/>
    <lineage>
        <taxon>Bacteria</taxon>
        <taxon>Bacillati</taxon>
        <taxon>Actinomycetota</taxon>
        <taxon>Actinomycetes</taxon>
        <taxon>Mycobacteriales</taxon>
        <taxon>Mycobacteriaceae</taxon>
        <taxon>Mycolicibacterium</taxon>
    </lineage>
</organism>
<dbReference type="RefSeq" id="WP_134055029.1">
    <property type="nucleotide sequence ID" value="NZ_AP022586.1"/>
</dbReference>
<accession>A0AAD1INW5</accession>
<reference evidence="7 8" key="1">
    <citation type="journal article" date="2019" name="Emerg. Microbes Infect.">
        <title>Comprehensive subspecies identification of 175 nontuberculous mycobacteria species based on 7547 genomic profiles.</title>
        <authorList>
            <person name="Matsumoto Y."/>
            <person name="Kinjo T."/>
            <person name="Motooka D."/>
            <person name="Nabeya D."/>
            <person name="Jung N."/>
            <person name="Uechi K."/>
            <person name="Horii T."/>
            <person name="Iida T."/>
            <person name="Fujita J."/>
            <person name="Nakamura S."/>
        </authorList>
    </citation>
    <scope>NUCLEOTIDE SEQUENCE [LARGE SCALE GENOMIC DNA]</scope>
    <source>
        <strain evidence="7 8">JCM 17423</strain>
    </source>
</reference>
<evidence type="ECO:0000256" key="3">
    <source>
        <dbReference type="ARBA" id="ARBA00022603"/>
    </source>
</evidence>
<dbReference type="AlphaFoldDB" id="A0AAD1INW5"/>
<gene>
    <name evidence="7" type="ORF">MLIT_35700</name>
</gene>
<keyword evidence="4" id="KW-0808">Transferase</keyword>